<evidence type="ECO:0000256" key="5">
    <source>
        <dbReference type="SAM" id="MobiDB-lite"/>
    </source>
</evidence>
<dbReference type="InterPro" id="IPR011993">
    <property type="entry name" value="PH-like_dom_sf"/>
</dbReference>
<dbReference type="EMBL" id="CAJPVJ010000773">
    <property type="protein sequence ID" value="CAG2163354.1"/>
    <property type="molecule type" value="Genomic_DNA"/>
</dbReference>
<dbReference type="PANTHER" id="PTHR23319">
    <property type="entry name" value="GRAM DOMAIN CONTAINING 1B, ISOFORM E"/>
    <property type="match status" value="1"/>
</dbReference>
<feature type="compositionally biased region" description="Polar residues" evidence="5">
    <location>
        <begin position="69"/>
        <end position="80"/>
    </location>
</feature>
<keyword evidence="3" id="KW-1133">Transmembrane helix</keyword>
<evidence type="ECO:0000259" key="6">
    <source>
        <dbReference type="PROSITE" id="PS51778"/>
    </source>
</evidence>
<evidence type="ECO:0000256" key="3">
    <source>
        <dbReference type="ARBA" id="ARBA00022989"/>
    </source>
</evidence>
<dbReference type="InterPro" id="IPR031968">
    <property type="entry name" value="VASt"/>
</dbReference>
<protein>
    <recommendedName>
        <fullName evidence="6">VASt domain-containing protein</fullName>
    </recommendedName>
</protein>
<dbReference type="Gene3D" id="2.30.29.30">
    <property type="entry name" value="Pleckstrin-homology domain (PH domain)/Phosphotyrosine-binding domain (PTB)"/>
    <property type="match status" value="1"/>
</dbReference>
<dbReference type="InterPro" id="IPR004182">
    <property type="entry name" value="GRAM"/>
</dbReference>
<dbReference type="OrthoDB" id="2162691at2759"/>
<feature type="compositionally biased region" description="Low complexity" evidence="5">
    <location>
        <begin position="45"/>
        <end position="56"/>
    </location>
</feature>
<dbReference type="PROSITE" id="PS51778">
    <property type="entry name" value="VAST"/>
    <property type="match status" value="1"/>
</dbReference>
<dbReference type="GO" id="GO:0032366">
    <property type="term" value="P:intracellular sterol transport"/>
    <property type="evidence" value="ECO:0007669"/>
    <property type="project" value="TreeGrafter"/>
</dbReference>
<keyword evidence="2" id="KW-0812">Transmembrane</keyword>
<dbReference type="InterPro" id="IPR051482">
    <property type="entry name" value="Cholesterol_transport"/>
</dbReference>
<gene>
    <name evidence="7" type="ORF">ONB1V03_LOCUS2933</name>
</gene>
<dbReference type="Pfam" id="PF02893">
    <property type="entry name" value="GRAM"/>
    <property type="match status" value="1"/>
</dbReference>
<dbReference type="GO" id="GO:0005886">
    <property type="term" value="C:plasma membrane"/>
    <property type="evidence" value="ECO:0007669"/>
    <property type="project" value="TreeGrafter"/>
</dbReference>
<dbReference type="EMBL" id="OC915598">
    <property type="protein sequence ID" value="CAD7641130.1"/>
    <property type="molecule type" value="Genomic_DNA"/>
</dbReference>
<feature type="domain" description="VASt" evidence="6">
    <location>
        <begin position="322"/>
        <end position="488"/>
    </location>
</feature>
<sequence>MQSMVASQQQLIRRSLNGSNKDMKDIKDMTTNDSSDHNNTHNECNDSVSNGSNGSNETLNKDLKDMTCEPSTDTPDVSQSLLGSDLSWSVTDVRKSADNRQRKKRSNNSWLNILNPTYKTRHEEFKRLFSHLVPNNERLVVDYSCALQKEILVHGRLYLSLNYISFYANIFKWETSLVIKCRDISSLTKANTARVIPNAIQVVTTSGDRYVFTSFGARDKTYVMLFRIWQNALLDQPMSSAQLWHWVHYSYGEDLGLTSDDDEEYYSDNLVHPLAPQTPPINADPSDPLPFTDPVLIVDREVFEDCLDSATISSNCRCDSHDGKLIMNETFAVTIDRAFELIFTDNKFIHNLHKSRRTYDLKVGQWEDSEDKDKDQCRQLTYTVALNHALVKSARTVECQSLMADTSDSTDRKYYTIKSVVDNEGIPYCDTFSTNSLWCLTQESEEVTRIRVHSKVVFKKNIWGLSLMKSTIEKNSIQGISDFCTDLCKQLPHWLQMEHNLGINLVH</sequence>
<dbReference type="Pfam" id="PF16016">
    <property type="entry name" value="VASt"/>
    <property type="match status" value="1"/>
</dbReference>
<dbReference type="SMART" id="SM00568">
    <property type="entry name" value="GRAM"/>
    <property type="match status" value="1"/>
</dbReference>
<evidence type="ECO:0000256" key="2">
    <source>
        <dbReference type="ARBA" id="ARBA00022692"/>
    </source>
</evidence>
<name>A0A7R9LGK6_9ACAR</name>
<proteinExistence type="predicted"/>
<evidence type="ECO:0000313" key="8">
    <source>
        <dbReference type="Proteomes" id="UP000728032"/>
    </source>
</evidence>
<comment type="subcellular location">
    <subcellularLocation>
        <location evidence="1">Membrane</location>
        <topology evidence="1">Single-pass membrane protein</topology>
    </subcellularLocation>
</comment>
<dbReference type="GO" id="GO:0032934">
    <property type="term" value="F:sterol binding"/>
    <property type="evidence" value="ECO:0007669"/>
    <property type="project" value="TreeGrafter"/>
</dbReference>
<keyword evidence="8" id="KW-1185">Reference proteome</keyword>
<dbReference type="GO" id="GO:0140268">
    <property type="term" value="C:endoplasmic reticulum-plasma membrane contact site"/>
    <property type="evidence" value="ECO:0007669"/>
    <property type="project" value="TreeGrafter"/>
</dbReference>
<dbReference type="AlphaFoldDB" id="A0A7R9LGK6"/>
<reference evidence="7" key="1">
    <citation type="submission" date="2020-11" db="EMBL/GenBank/DDBJ databases">
        <authorList>
            <person name="Tran Van P."/>
        </authorList>
    </citation>
    <scope>NUCLEOTIDE SEQUENCE</scope>
</reference>
<dbReference type="PANTHER" id="PTHR23319:SF4">
    <property type="entry name" value="GRAM DOMAIN CONTAINING 1B, ISOFORM E"/>
    <property type="match status" value="1"/>
</dbReference>
<dbReference type="GO" id="GO:0005789">
    <property type="term" value="C:endoplasmic reticulum membrane"/>
    <property type="evidence" value="ECO:0007669"/>
    <property type="project" value="TreeGrafter"/>
</dbReference>
<accession>A0A7R9LGK6</accession>
<evidence type="ECO:0000256" key="1">
    <source>
        <dbReference type="ARBA" id="ARBA00004167"/>
    </source>
</evidence>
<dbReference type="CDD" id="cd13220">
    <property type="entry name" value="PH-GRAM_GRAMDC"/>
    <property type="match status" value="1"/>
</dbReference>
<evidence type="ECO:0000313" key="7">
    <source>
        <dbReference type="EMBL" id="CAD7641130.1"/>
    </source>
</evidence>
<feature type="compositionally biased region" description="Basic and acidic residues" evidence="5">
    <location>
        <begin position="21"/>
        <end position="44"/>
    </location>
</feature>
<keyword evidence="4" id="KW-0472">Membrane</keyword>
<evidence type="ECO:0000256" key="4">
    <source>
        <dbReference type="ARBA" id="ARBA00023136"/>
    </source>
</evidence>
<dbReference type="Proteomes" id="UP000728032">
    <property type="component" value="Unassembled WGS sequence"/>
</dbReference>
<feature type="region of interest" description="Disordered" evidence="5">
    <location>
        <begin position="15"/>
        <end position="80"/>
    </location>
</feature>
<dbReference type="GO" id="GO:0120015">
    <property type="term" value="F:sterol transfer activity"/>
    <property type="evidence" value="ECO:0007669"/>
    <property type="project" value="TreeGrafter"/>
</dbReference>
<organism evidence="7">
    <name type="scientific">Oppiella nova</name>
    <dbReference type="NCBI Taxonomy" id="334625"/>
    <lineage>
        <taxon>Eukaryota</taxon>
        <taxon>Metazoa</taxon>
        <taxon>Ecdysozoa</taxon>
        <taxon>Arthropoda</taxon>
        <taxon>Chelicerata</taxon>
        <taxon>Arachnida</taxon>
        <taxon>Acari</taxon>
        <taxon>Acariformes</taxon>
        <taxon>Sarcoptiformes</taxon>
        <taxon>Oribatida</taxon>
        <taxon>Brachypylina</taxon>
        <taxon>Oppioidea</taxon>
        <taxon>Oppiidae</taxon>
        <taxon>Oppiella</taxon>
    </lineage>
</organism>